<protein>
    <submittedName>
        <fullName evidence="1">Uncharacterized protein</fullName>
    </submittedName>
</protein>
<reference evidence="1" key="2">
    <citation type="submission" date="2020-09" db="EMBL/GenBank/DDBJ databases">
        <authorList>
            <person name="Sun Q."/>
            <person name="Kim S."/>
        </authorList>
    </citation>
    <scope>NUCLEOTIDE SEQUENCE</scope>
    <source>
        <strain evidence="1">KCTC 42650</strain>
    </source>
</reference>
<proteinExistence type="predicted"/>
<comment type="caution">
    <text evidence="1">The sequence shown here is derived from an EMBL/GenBank/DDBJ whole genome shotgun (WGS) entry which is preliminary data.</text>
</comment>
<dbReference type="Proteomes" id="UP000626220">
    <property type="component" value="Unassembled WGS sequence"/>
</dbReference>
<name>A0A8J3GVW6_9RHOB</name>
<sequence>MIRLFQFLLHGCAHKWIPTSQSVYENDSGSDGPIVYVRCEKCGRRSYFKNATIGVDEMRHAPRAEAH</sequence>
<accession>A0A8J3GVW6</accession>
<evidence type="ECO:0000313" key="2">
    <source>
        <dbReference type="Proteomes" id="UP000626220"/>
    </source>
</evidence>
<organism evidence="1 2">
    <name type="scientific">Seohaeicola zhoushanensis</name>
    <dbReference type="NCBI Taxonomy" id="1569283"/>
    <lineage>
        <taxon>Bacteria</taxon>
        <taxon>Pseudomonadati</taxon>
        <taxon>Pseudomonadota</taxon>
        <taxon>Alphaproteobacteria</taxon>
        <taxon>Rhodobacterales</taxon>
        <taxon>Roseobacteraceae</taxon>
        <taxon>Seohaeicola</taxon>
    </lineage>
</organism>
<keyword evidence="2" id="KW-1185">Reference proteome</keyword>
<reference evidence="1" key="1">
    <citation type="journal article" date="2014" name="Int. J. Syst. Evol. Microbiol.">
        <title>Complete genome sequence of Corynebacterium casei LMG S-19264T (=DSM 44701T), isolated from a smear-ripened cheese.</title>
        <authorList>
            <consortium name="US DOE Joint Genome Institute (JGI-PGF)"/>
            <person name="Walter F."/>
            <person name="Albersmeier A."/>
            <person name="Kalinowski J."/>
            <person name="Ruckert C."/>
        </authorList>
    </citation>
    <scope>NUCLEOTIDE SEQUENCE</scope>
    <source>
        <strain evidence="1">KCTC 42650</strain>
    </source>
</reference>
<gene>
    <name evidence="1" type="ORF">GCM10017056_10980</name>
</gene>
<evidence type="ECO:0000313" key="1">
    <source>
        <dbReference type="EMBL" id="GHF41174.1"/>
    </source>
</evidence>
<dbReference type="AlphaFoldDB" id="A0A8J3GVW6"/>
<dbReference type="EMBL" id="BNCJ01000002">
    <property type="protein sequence ID" value="GHF41174.1"/>
    <property type="molecule type" value="Genomic_DNA"/>
</dbReference>